<dbReference type="AlphaFoldDB" id="A0AAE1M6N8"/>
<evidence type="ECO:0000256" key="1">
    <source>
        <dbReference type="SAM" id="MobiDB-lite"/>
    </source>
</evidence>
<reference evidence="3" key="1">
    <citation type="submission" date="2023-11" db="EMBL/GenBank/DDBJ databases">
        <title>The genome sequences of three competitors of mushroom-forming fungi.</title>
        <authorList>
            <person name="Beijen E."/>
            <person name="Ohm R.A."/>
        </authorList>
    </citation>
    <scope>NUCLEOTIDE SEQUENCE</scope>
    <source>
        <strain evidence="3">CBS 100526</strain>
    </source>
</reference>
<keyword evidence="4" id="KW-1185">Reference proteome</keyword>
<keyword evidence="2" id="KW-0472">Membrane</keyword>
<dbReference type="EMBL" id="JAWRVG010000002">
    <property type="protein sequence ID" value="KAK4084274.1"/>
    <property type="molecule type" value="Genomic_DNA"/>
</dbReference>
<keyword evidence="2" id="KW-1133">Transmembrane helix</keyword>
<name>A0AAE1M6N8_9HYPO</name>
<feature type="transmembrane region" description="Helical" evidence="2">
    <location>
        <begin position="89"/>
        <end position="111"/>
    </location>
</feature>
<accession>A0AAE1M6N8</accession>
<proteinExistence type="predicted"/>
<comment type="caution">
    <text evidence="3">The sequence shown here is derived from an EMBL/GenBank/DDBJ whole genome shotgun (WGS) entry which is preliminary data.</text>
</comment>
<feature type="region of interest" description="Disordered" evidence="1">
    <location>
        <begin position="218"/>
        <end position="269"/>
    </location>
</feature>
<dbReference type="Proteomes" id="UP001273209">
    <property type="component" value="Unassembled WGS sequence"/>
</dbReference>
<evidence type="ECO:0000313" key="4">
    <source>
        <dbReference type="Proteomes" id="UP001273209"/>
    </source>
</evidence>
<feature type="region of interest" description="Disordered" evidence="1">
    <location>
        <begin position="45"/>
        <end position="79"/>
    </location>
</feature>
<dbReference type="RefSeq" id="XP_062759978.1">
    <property type="nucleotide sequence ID" value="XM_062894686.1"/>
</dbReference>
<organism evidence="3 4">
    <name type="scientific">Trichoderma aggressivum f. europaeum</name>
    <dbReference type="NCBI Taxonomy" id="173218"/>
    <lineage>
        <taxon>Eukaryota</taxon>
        <taxon>Fungi</taxon>
        <taxon>Dikarya</taxon>
        <taxon>Ascomycota</taxon>
        <taxon>Pezizomycotina</taxon>
        <taxon>Sordariomycetes</taxon>
        <taxon>Hypocreomycetidae</taxon>
        <taxon>Hypocreales</taxon>
        <taxon>Hypocreaceae</taxon>
        <taxon>Trichoderma</taxon>
    </lineage>
</organism>
<evidence type="ECO:0000313" key="3">
    <source>
        <dbReference type="EMBL" id="KAK4084274.1"/>
    </source>
</evidence>
<dbReference type="GeneID" id="87922191"/>
<sequence>MIAAAMRLGPFLAIRSLENAATPTTEFPQQTSHPVSEAATRTAVERDHSYAPDPTCTTTTQTYPLPSQSNNTQTNSAQTGNDGLDATKIGLISGITLGILVVIVAIGLLIYSFSGRNPKEEADEDADIRSCQVEPGTPHGPAPDFPTQQMYQTGRHRYAPLPNNRNSTYSDISILPAIPERAPAMLDRWGRADYSLQPLMDTAELEDGYTWNRYPRMSELNPTPSTYRKSVHSRPAEMDNNNHAGNPKPVHLIPRKQVGSPVKLPRSNA</sequence>
<feature type="region of interest" description="Disordered" evidence="1">
    <location>
        <begin position="119"/>
        <end position="149"/>
    </location>
</feature>
<evidence type="ECO:0000256" key="2">
    <source>
        <dbReference type="SAM" id="Phobius"/>
    </source>
</evidence>
<keyword evidence="2" id="KW-0812">Transmembrane</keyword>
<feature type="compositionally biased region" description="Polar residues" evidence="1">
    <location>
        <begin position="63"/>
        <end position="79"/>
    </location>
</feature>
<gene>
    <name evidence="3" type="ORF">Triagg1_754</name>
</gene>
<protein>
    <submittedName>
        <fullName evidence="3">Uncharacterized protein</fullName>
    </submittedName>
</protein>